<evidence type="ECO:0000313" key="1">
    <source>
        <dbReference type="EMBL" id="KAK8839286.1"/>
    </source>
</evidence>
<sequence length="298" mass="33912">MNVEVQKQTLLLNENYEFIFGGVVLHYIVGYSGFNLEFESLDHHVREISIDVRSSNKQGQKVTVKPHLVLCDHHTSHKTSGASKIDIVVLAIIGQDNPNLFIRSHYIIDGLKYIPENDITFFKTALSYSNVEYEIDEDHHVQKFLSYIYPSIKSSVIEIKTGTSIIDRELNFIRGETSGSVIYYVGNDKNILCAEYNSKKIGKSGQVSFGMAPENFSPDNYIVASFISEFSLSFDKPNDHHVKKLEVSSSFQDLYLNNGEINTRVNLKSYITDRHYTEFDIPHNEVSGFLIAIKKNVI</sequence>
<dbReference type="EMBL" id="JAPFFF010000052">
    <property type="protein sequence ID" value="KAK8839286.1"/>
    <property type="molecule type" value="Genomic_DNA"/>
</dbReference>
<name>A0ABR2H098_9EUKA</name>
<gene>
    <name evidence="1" type="ORF">M9Y10_032218</name>
</gene>
<evidence type="ECO:0000313" key="2">
    <source>
        <dbReference type="Proteomes" id="UP001470230"/>
    </source>
</evidence>
<protein>
    <submittedName>
        <fullName evidence="1">Uncharacterized protein</fullName>
    </submittedName>
</protein>
<comment type="caution">
    <text evidence="1">The sequence shown here is derived from an EMBL/GenBank/DDBJ whole genome shotgun (WGS) entry which is preliminary data.</text>
</comment>
<accession>A0ABR2H098</accession>
<keyword evidence="2" id="KW-1185">Reference proteome</keyword>
<organism evidence="1 2">
    <name type="scientific">Tritrichomonas musculus</name>
    <dbReference type="NCBI Taxonomy" id="1915356"/>
    <lineage>
        <taxon>Eukaryota</taxon>
        <taxon>Metamonada</taxon>
        <taxon>Parabasalia</taxon>
        <taxon>Tritrichomonadida</taxon>
        <taxon>Tritrichomonadidae</taxon>
        <taxon>Tritrichomonas</taxon>
    </lineage>
</organism>
<dbReference type="Proteomes" id="UP001470230">
    <property type="component" value="Unassembled WGS sequence"/>
</dbReference>
<reference evidence="1 2" key="1">
    <citation type="submission" date="2024-04" db="EMBL/GenBank/DDBJ databases">
        <title>Tritrichomonas musculus Genome.</title>
        <authorList>
            <person name="Alves-Ferreira E."/>
            <person name="Grigg M."/>
            <person name="Lorenzi H."/>
            <person name="Galac M."/>
        </authorList>
    </citation>
    <scope>NUCLEOTIDE SEQUENCE [LARGE SCALE GENOMIC DNA]</scope>
    <source>
        <strain evidence="1 2">EAF2021</strain>
    </source>
</reference>
<proteinExistence type="predicted"/>